<organism evidence="2 3">
    <name type="scientific">Paenibacillus agaridevorans</name>
    <dbReference type="NCBI Taxonomy" id="171404"/>
    <lineage>
        <taxon>Bacteria</taxon>
        <taxon>Bacillati</taxon>
        <taxon>Bacillota</taxon>
        <taxon>Bacilli</taxon>
        <taxon>Bacillales</taxon>
        <taxon>Paenibacillaceae</taxon>
        <taxon>Paenibacillus</taxon>
    </lineage>
</organism>
<dbReference type="Proteomes" id="UP000245202">
    <property type="component" value="Unassembled WGS sequence"/>
</dbReference>
<proteinExistence type="predicted"/>
<comment type="caution">
    <text evidence="2">The sequence shown here is derived from an EMBL/GenBank/DDBJ whole genome shotgun (WGS) entry which is preliminary data.</text>
</comment>
<dbReference type="RefSeq" id="WP_108993214.1">
    <property type="nucleotide sequence ID" value="NZ_BDQX01000161.1"/>
</dbReference>
<keyword evidence="3" id="KW-1185">Reference proteome</keyword>
<dbReference type="EMBL" id="BDQX01000161">
    <property type="protein sequence ID" value="GBG08233.1"/>
    <property type="molecule type" value="Genomic_DNA"/>
</dbReference>
<evidence type="ECO:0000256" key="1">
    <source>
        <dbReference type="SAM" id="Phobius"/>
    </source>
</evidence>
<keyword evidence="1" id="KW-0812">Transmembrane</keyword>
<accession>A0A2R5EWQ5</accession>
<keyword evidence="1" id="KW-1133">Transmembrane helix</keyword>
<feature type="transmembrane region" description="Helical" evidence="1">
    <location>
        <begin position="226"/>
        <end position="250"/>
    </location>
</feature>
<evidence type="ECO:0000313" key="3">
    <source>
        <dbReference type="Proteomes" id="UP000245202"/>
    </source>
</evidence>
<dbReference type="AlphaFoldDB" id="A0A2R5EWQ5"/>
<keyword evidence="1" id="KW-0472">Membrane</keyword>
<name>A0A2R5EWQ5_9BACL</name>
<gene>
    <name evidence="2" type="ORF">PAT3040_02805</name>
</gene>
<sequence>MMINLNQISSNKSKVIEVEENEFLTAKIQMPLFSKYSSTTMTSNGELLYSTHFQLLNEIKNSIPLKWLWSEKVTEACIVKDRTDTIIGAVQHIRKEFILSYYGVNFKNENIKIYEVTKKSLVHLLIFYEDKQIGQIEKSLKRYKNLDQYQLFLLDDFSRFKDIIILFVGYFDNWNYSDIGEVVSLNREISWEWSYSKANSKYNKNWIQENFHLSEEHRAAINNEQMGIVFIIIFVLMGLMGIAVVIGFIVQK</sequence>
<protein>
    <submittedName>
        <fullName evidence="2">Uncharacterized protein</fullName>
    </submittedName>
</protein>
<evidence type="ECO:0000313" key="2">
    <source>
        <dbReference type="EMBL" id="GBG08233.1"/>
    </source>
</evidence>
<reference evidence="2 3" key="1">
    <citation type="submission" date="2017-08" db="EMBL/GenBank/DDBJ databases">
        <title>Substantial Increase in Enzyme Production by Combined Drug-Resistance Mutations in Paenibacillus agaridevorans.</title>
        <authorList>
            <person name="Tanaka Y."/>
            <person name="Funane K."/>
            <person name="Hosaka T."/>
            <person name="Shiwa Y."/>
            <person name="Fujita N."/>
            <person name="Miyazaki T."/>
            <person name="Yoshikawa H."/>
            <person name="Murakami K."/>
            <person name="Kasahara K."/>
            <person name="Inaoka T."/>
            <person name="Hiraga Y."/>
            <person name="Ochi K."/>
        </authorList>
    </citation>
    <scope>NUCLEOTIDE SEQUENCE [LARGE SCALE GENOMIC DNA]</scope>
    <source>
        <strain evidence="2 3">T-3040</strain>
    </source>
</reference>